<keyword evidence="14 16" id="KW-0100">Branched-chain amino acid biosynthesis</keyword>
<feature type="binding site" evidence="16">
    <location>
        <position position="98"/>
    </location>
    <ligand>
        <name>substrate</name>
    </ligand>
</feature>
<dbReference type="EC" id="1.1.1.85" evidence="16"/>
<dbReference type="GO" id="GO:0003862">
    <property type="term" value="F:3-isopropylmalate dehydrogenase activity"/>
    <property type="evidence" value="ECO:0007669"/>
    <property type="project" value="UniProtKB-UniRule"/>
</dbReference>
<evidence type="ECO:0000256" key="9">
    <source>
        <dbReference type="ARBA" id="ARBA00022605"/>
    </source>
</evidence>
<comment type="pathway">
    <text evidence="4 16 17">Amino-acid biosynthesis; L-leucine biosynthesis; L-leucine from 3-methyl-2-oxobutanoate: step 3/4.</text>
</comment>
<comment type="subunit">
    <text evidence="6 16 17">Homodimer.</text>
</comment>
<dbReference type="GO" id="GO:0051287">
    <property type="term" value="F:NAD binding"/>
    <property type="evidence" value="ECO:0007669"/>
    <property type="project" value="InterPro"/>
</dbReference>
<keyword evidence="10 16" id="KW-0479">Metal-binding</keyword>
<dbReference type="PROSITE" id="PS00470">
    <property type="entry name" value="IDH_IMDH"/>
    <property type="match status" value="1"/>
</dbReference>
<dbReference type="NCBIfam" id="TIGR00169">
    <property type="entry name" value="leuB"/>
    <property type="match status" value="1"/>
</dbReference>
<evidence type="ECO:0000256" key="3">
    <source>
        <dbReference type="ARBA" id="ARBA00004496"/>
    </source>
</evidence>
<evidence type="ECO:0000256" key="10">
    <source>
        <dbReference type="ARBA" id="ARBA00022723"/>
    </source>
</evidence>
<dbReference type="SMART" id="SM01329">
    <property type="entry name" value="Iso_dh"/>
    <property type="match status" value="1"/>
</dbReference>
<evidence type="ECO:0000259" key="18">
    <source>
        <dbReference type="SMART" id="SM01329"/>
    </source>
</evidence>
<evidence type="ECO:0000256" key="15">
    <source>
        <dbReference type="ARBA" id="ARBA00023577"/>
    </source>
</evidence>
<evidence type="ECO:0000256" key="1">
    <source>
        <dbReference type="ARBA" id="ARBA00000624"/>
    </source>
</evidence>
<feature type="binding site" evidence="16">
    <location>
        <position position="108"/>
    </location>
    <ligand>
        <name>substrate</name>
    </ligand>
</feature>
<evidence type="ECO:0000256" key="7">
    <source>
        <dbReference type="ARBA" id="ARBA00022430"/>
    </source>
</evidence>
<evidence type="ECO:0000313" key="20">
    <source>
        <dbReference type="EMBL" id="SDK28363.1"/>
    </source>
</evidence>
<gene>
    <name evidence="16" type="primary">leuB</name>
    <name evidence="19" type="ORF">AF333_05225</name>
    <name evidence="20" type="ORF">SAMN04487909_14716</name>
</gene>
<feature type="binding site" evidence="16">
    <location>
        <position position="136"/>
    </location>
    <ligand>
        <name>substrate</name>
    </ligand>
</feature>
<evidence type="ECO:0000256" key="6">
    <source>
        <dbReference type="ARBA" id="ARBA00011738"/>
    </source>
</evidence>
<keyword evidence="13 16" id="KW-0520">NAD</keyword>
<comment type="cofactor">
    <cofactor evidence="2">
        <name>Mn(2+)</name>
        <dbReference type="ChEBI" id="CHEBI:29035"/>
    </cofactor>
</comment>
<dbReference type="STRING" id="47500.AF333_05225"/>
<dbReference type="UniPathway" id="UPA00048">
    <property type="reaction ID" value="UER00072"/>
</dbReference>
<protein>
    <recommendedName>
        <fullName evidence="16">3-isopropylmalate dehydrogenase</fullName>
        <ecNumber evidence="16">1.1.1.85</ecNumber>
    </recommendedName>
    <alternativeName>
        <fullName evidence="16">3-IPM-DH</fullName>
    </alternativeName>
    <alternativeName>
        <fullName evidence="16">Beta-IPM dehydrogenase</fullName>
        <shortName evidence="16">IMDH</shortName>
    </alternativeName>
</protein>
<comment type="catalytic activity">
    <reaction evidence="1 16 17">
        <text>(2R,3S)-3-isopropylmalate + NAD(+) = 4-methyl-2-oxopentanoate + CO2 + NADH</text>
        <dbReference type="Rhea" id="RHEA:32271"/>
        <dbReference type="ChEBI" id="CHEBI:16526"/>
        <dbReference type="ChEBI" id="CHEBI:17865"/>
        <dbReference type="ChEBI" id="CHEBI:35121"/>
        <dbReference type="ChEBI" id="CHEBI:57540"/>
        <dbReference type="ChEBI" id="CHEBI:57945"/>
        <dbReference type="EC" id="1.1.1.85"/>
    </reaction>
</comment>
<dbReference type="AlphaFoldDB" id="A0A0D1Y7G1"/>
<evidence type="ECO:0000256" key="8">
    <source>
        <dbReference type="ARBA" id="ARBA00022490"/>
    </source>
</evidence>
<keyword evidence="21" id="KW-1185">Reference proteome</keyword>
<keyword evidence="16" id="KW-0464">Manganese</keyword>
<dbReference type="PANTHER" id="PTHR42979:SF1">
    <property type="entry name" value="3-ISOPROPYLMALATE DEHYDROGENASE"/>
    <property type="match status" value="1"/>
</dbReference>
<dbReference type="PANTHER" id="PTHR42979">
    <property type="entry name" value="3-ISOPROPYLMALATE DEHYDROGENASE"/>
    <property type="match status" value="1"/>
</dbReference>
<dbReference type="Pfam" id="PF00180">
    <property type="entry name" value="Iso_dh"/>
    <property type="match status" value="1"/>
</dbReference>
<evidence type="ECO:0000313" key="22">
    <source>
        <dbReference type="Proteomes" id="UP000182836"/>
    </source>
</evidence>
<dbReference type="InterPro" id="IPR019818">
    <property type="entry name" value="IsoCit/isopropylmalate_DH_CS"/>
</dbReference>
<evidence type="ECO:0000256" key="17">
    <source>
        <dbReference type="RuleBase" id="RU004445"/>
    </source>
</evidence>
<evidence type="ECO:0000313" key="21">
    <source>
        <dbReference type="Proteomes" id="UP000037269"/>
    </source>
</evidence>
<dbReference type="EMBL" id="FNED01000047">
    <property type="protein sequence ID" value="SDK28363.1"/>
    <property type="molecule type" value="Genomic_DNA"/>
</dbReference>
<dbReference type="GO" id="GO:0009098">
    <property type="term" value="P:L-leucine biosynthetic process"/>
    <property type="evidence" value="ECO:0007669"/>
    <property type="project" value="UniProtKB-UniRule"/>
</dbReference>
<feature type="binding site" evidence="16">
    <location>
        <position position="252"/>
    </location>
    <ligand>
        <name>Mg(2+)</name>
        <dbReference type="ChEBI" id="CHEBI:18420"/>
    </ligand>
</feature>
<dbReference type="InterPro" id="IPR004429">
    <property type="entry name" value="Isopropylmalate_DH"/>
</dbReference>
<dbReference type="GO" id="GO:0000287">
    <property type="term" value="F:magnesium ion binding"/>
    <property type="evidence" value="ECO:0007669"/>
    <property type="project" value="InterPro"/>
</dbReference>
<evidence type="ECO:0000256" key="2">
    <source>
        <dbReference type="ARBA" id="ARBA00001936"/>
    </source>
</evidence>
<accession>A0A0D1Y7G1</accession>
<comment type="function">
    <text evidence="15 16 17">Catalyzes the oxidation of 3-carboxy-2-hydroxy-4-methylpentanoate (3-isopropylmalate) to 3-carboxy-4-methyl-2-oxopentanoate. The product decarboxylates to 4-methyl-2 oxopentanoate.</text>
</comment>
<keyword evidence="8 16" id="KW-0963">Cytoplasm</keyword>
<dbReference type="SUPFAM" id="SSF53659">
    <property type="entry name" value="Isocitrate/Isopropylmalate dehydrogenase-like"/>
    <property type="match status" value="1"/>
</dbReference>
<organism evidence="19 21">
    <name type="scientific">Aneurinibacillus migulanus</name>
    <name type="common">Bacillus migulanus</name>
    <dbReference type="NCBI Taxonomy" id="47500"/>
    <lineage>
        <taxon>Bacteria</taxon>
        <taxon>Bacillati</taxon>
        <taxon>Bacillota</taxon>
        <taxon>Bacilli</taxon>
        <taxon>Bacillales</taxon>
        <taxon>Paenibacillaceae</taxon>
        <taxon>Aneurinibacillus group</taxon>
        <taxon>Aneurinibacillus</taxon>
    </lineage>
</organism>
<comment type="similarity">
    <text evidence="5 16">Belongs to the isocitrate and isopropylmalate dehydrogenases family. LeuB type 1 subfamily.</text>
</comment>
<dbReference type="GeneID" id="42304609"/>
<reference evidence="19 21" key="1">
    <citation type="submission" date="2015-07" db="EMBL/GenBank/DDBJ databases">
        <title>Fjat-14205 dsm 2895.</title>
        <authorList>
            <person name="Liu B."/>
            <person name="Wang J."/>
            <person name="Zhu Y."/>
            <person name="Liu G."/>
            <person name="Chen Q."/>
            <person name="Chen Z."/>
            <person name="Lan J."/>
            <person name="Che J."/>
            <person name="Ge C."/>
            <person name="Shi H."/>
            <person name="Pan Z."/>
            <person name="Liu X."/>
        </authorList>
    </citation>
    <scope>NUCLEOTIDE SEQUENCE [LARGE SCALE GENOMIC DNA]</scope>
    <source>
        <strain evidence="19 21">DSM 2895</strain>
    </source>
</reference>
<keyword evidence="11 16" id="KW-0460">Magnesium</keyword>
<keyword evidence="7 16" id="KW-0432">Leucine biosynthesis</keyword>
<evidence type="ECO:0000313" key="19">
    <source>
        <dbReference type="EMBL" id="KON94972.1"/>
    </source>
</evidence>
<dbReference type="Proteomes" id="UP000037269">
    <property type="component" value="Unassembled WGS sequence"/>
</dbReference>
<feature type="site" description="Important for catalysis" evidence="16">
    <location>
        <position position="143"/>
    </location>
</feature>
<dbReference type="HAMAP" id="MF_01033">
    <property type="entry name" value="LeuB_type1"/>
    <property type="match status" value="1"/>
</dbReference>
<dbReference type="Proteomes" id="UP000182836">
    <property type="component" value="Unassembled WGS sequence"/>
</dbReference>
<evidence type="ECO:0000256" key="12">
    <source>
        <dbReference type="ARBA" id="ARBA00023002"/>
    </source>
</evidence>
<comment type="cofactor">
    <cofactor evidence="16 17">
        <name>Mg(2+)</name>
        <dbReference type="ChEBI" id="CHEBI:18420"/>
    </cofactor>
    <cofactor evidence="16 17">
        <name>Mn(2+)</name>
        <dbReference type="ChEBI" id="CHEBI:29035"/>
    </cofactor>
    <text evidence="16 17">Binds 1 Mg(2+) or Mn(2+) ion per subunit.</text>
</comment>
<feature type="binding site" evidence="16">
    <location>
        <position position="224"/>
    </location>
    <ligand>
        <name>substrate</name>
    </ligand>
</feature>
<keyword evidence="12 16" id="KW-0560">Oxidoreductase</keyword>
<dbReference type="OrthoDB" id="9806254at2"/>
<comment type="subcellular location">
    <subcellularLocation>
        <location evidence="3 16">Cytoplasm</location>
    </subcellularLocation>
</comment>
<sequence>MSQSFTITVLPGDGIGPEVIEQAVNVMKVVEELEGVSFSFEYARLGGCAIDEDGTPLPQDTLEKARRSDAVLLGAVGGPKWDNNPAHLRPETGLLGIRKELGLYANLRPAFMLDCMVGVSALREEVVQGVDLMVIRELTGGLYFGEKRRYETENGEVASDELIYHEYEIERIVRRAFEVARLRSKKLTSVDKANVLESSRLWRKVVDRIAPEYPDVELRHQLVDSCAMELIRWPKQFDTVVTENMFGDILSDEASMLTGSIGMLPSASLADGNFGLYEPVHGSAPDIAGKGIANPTATILSAAMMLRYSFGLEKAANAIEQAVHNVLNSGVRTGDIASNKEEAVGTKEMADKIIAAMREAYVQA</sequence>
<feature type="site" description="Important for catalysis" evidence="16">
    <location>
        <position position="192"/>
    </location>
</feature>
<feature type="binding site" evidence="16">
    <location>
        <position position="248"/>
    </location>
    <ligand>
        <name>Mg(2+)</name>
        <dbReference type="ChEBI" id="CHEBI:18420"/>
    </ligand>
</feature>
<feature type="binding site" evidence="16">
    <location>
        <begin position="78"/>
        <end position="91"/>
    </location>
    <ligand>
        <name>NAD(+)</name>
        <dbReference type="ChEBI" id="CHEBI:57540"/>
    </ligand>
</feature>
<feature type="binding site" evidence="16">
    <location>
        <position position="224"/>
    </location>
    <ligand>
        <name>Mg(2+)</name>
        <dbReference type="ChEBI" id="CHEBI:18420"/>
    </ligand>
</feature>
<dbReference type="PATRIC" id="fig|47500.8.peg.39"/>
<dbReference type="RefSeq" id="WP_043063193.1">
    <property type="nucleotide sequence ID" value="NZ_BJOA01000162.1"/>
</dbReference>
<dbReference type="GO" id="GO:0005829">
    <property type="term" value="C:cytosol"/>
    <property type="evidence" value="ECO:0007669"/>
    <property type="project" value="TreeGrafter"/>
</dbReference>
<keyword evidence="9 16" id="KW-0028">Amino-acid biosynthesis</keyword>
<evidence type="ECO:0000256" key="11">
    <source>
        <dbReference type="ARBA" id="ARBA00022842"/>
    </source>
</evidence>
<evidence type="ECO:0000256" key="13">
    <source>
        <dbReference type="ARBA" id="ARBA00023027"/>
    </source>
</evidence>
<dbReference type="Gene3D" id="3.40.718.10">
    <property type="entry name" value="Isopropylmalate Dehydrogenase"/>
    <property type="match status" value="1"/>
</dbReference>
<evidence type="ECO:0000256" key="16">
    <source>
        <dbReference type="HAMAP-Rule" id="MF_01033"/>
    </source>
</evidence>
<feature type="binding site" evidence="16">
    <location>
        <begin position="282"/>
        <end position="294"/>
    </location>
    <ligand>
        <name>NAD(+)</name>
        <dbReference type="ChEBI" id="CHEBI:57540"/>
    </ligand>
</feature>
<dbReference type="FunFam" id="3.40.718.10:FF:000028">
    <property type="entry name" value="3-isopropylmalate dehydrogenase"/>
    <property type="match status" value="1"/>
</dbReference>
<dbReference type="EMBL" id="LGUG01000004">
    <property type="protein sequence ID" value="KON94972.1"/>
    <property type="molecule type" value="Genomic_DNA"/>
</dbReference>
<dbReference type="InterPro" id="IPR024084">
    <property type="entry name" value="IsoPropMal-DH-like_dom"/>
</dbReference>
<feature type="domain" description="Isopropylmalate dehydrogenase-like" evidence="18">
    <location>
        <begin position="6"/>
        <end position="353"/>
    </location>
</feature>
<evidence type="ECO:0000256" key="4">
    <source>
        <dbReference type="ARBA" id="ARBA00004762"/>
    </source>
</evidence>
<reference evidence="20 22" key="2">
    <citation type="submission" date="2016-10" db="EMBL/GenBank/DDBJ databases">
        <authorList>
            <person name="de Groot N.N."/>
        </authorList>
    </citation>
    <scope>NUCLEOTIDE SEQUENCE [LARGE SCALE GENOMIC DNA]</scope>
    <source>
        <strain evidence="20 22">DSM 2895</strain>
    </source>
</reference>
<name>A0A0D1Y7G1_ANEMI</name>
<evidence type="ECO:0000256" key="5">
    <source>
        <dbReference type="ARBA" id="ARBA00008319"/>
    </source>
</evidence>
<evidence type="ECO:0000256" key="14">
    <source>
        <dbReference type="ARBA" id="ARBA00023304"/>
    </source>
</evidence>
<proteinExistence type="inferred from homology"/>